<dbReference type="GO" id="GO:0003899">
    <property type="term" value="F:DNA-directed RNA polymerase activity"/>
    <property type="evidence" value="ECO:0007669"/>
    <property type="project" value="UniProtKB-UniRule"/>
</dbReference>
<keyword evidence="7 10" id="KW-0804">Transcription</keyword>
<accession>A0A8J6J3S5</accession>
<comment type="function">
    <text evidence="10">Promotes RNA polymerase assembly. Latches the N- and C-terminal regions of the beta' subunit thereby facilitating its interaction with the beta and alpha subunits.</text>
</comment>
<sequence>MMLYPAMKDLLEKIPSRYELVNVVAHRAREIAAEAEAAGEPLDEKPVSIAIQEVADGKLEAPEDQENETTEEETHD</sequence>
<gene>
    <name evidence="10 12" type="primary">rpoZ</name>
    <name evidence="12" type="ORF">H8S55_07085</name>
</gene>
<evidence type="ECO:0000256" key="4">
    <source>
        <dbReference type="ARBA" id="ARBA00022478"/>
    </source>
</evidence>
<evidence type="ECO:0000256" key="11">
    <source>
        <dbReference type="SAM" id="MobiDB-lite"/>
    </source>
</evidence>
<dbReference type="Pfam" id="PF01192">
    <property type="entry name" value="RNA_pol_Rpb6"/>
    <property type="match status" value="1"/>
</dbReference>
<dbReference type="EC" id="2.7.7.6" evidence="2 10"/>
<evidence type="ECO:0000256" key="6">
    <source>
        <dbReference type="ARBA" id="ARBA00022695"/>
    </source>
</evidence>
<evidence type="ECO:0000256" key="8">
    <source>
        <dbReference type="ARBA" id="ARBA00029924"/>
    </source>
</evidence>
<dbReference type="GO" id="GO:0000428">
    <property type="term" value="C:DNA-directed RNA polymerase complex"/>
    <property type="evidence" value="ECO:0007669"/>
    <property type="project" value="UniProtKB-KW"/>
</dbReference>
<dbReference type="HAMAP" id="MF_00366">
    <property type="entry name" value="RNApol_bact_RpoZ"/>
    <property type="match status" value="1"/>
</dbReference>
<evidence type="ECO:0000256" key="5">
    <source>
        <dbReference type="ARBA" id="ARBA00022679"/>
    </source>
</evidence>
<evidence type="ECO:0000313" key="12">
    <source>
        <dbReference type="EMBL" id="MBC5717080.1"/>
    </source>
</evidence>
<dbReference type="PANTHER" id="PTHR34476">
    <property type="entry name" value="DNA-DIRECTED RNA POLYMERASE SUBUNIT OMEGA"/>
    <property type="match status" value="1"/>
</dbReference>
<keyword evidence="13" id="KW-1185">Reference proteome</keyword>
<dbReference type="RefSeq" id="WP_186878386.1">
    <property type="nucleotide sequence ID" value="NZ_JACOPN010000004.1"/>
</dbReference>
<comment type="similarity">
    <text evidence="1 10">Belongs to the RNA polymerase subunit omega family.</text>
</comment>
<dbReference type="SMART" id="SM01409">
    <property type="entry name" value="RNA_pol_Rpb6"/>
    <property type="match status" value="1"/>
</dbReference>
<evidence type="ECO:0000256" key="1">
    <source>
        <dbReference type="ARBA" id="ARBA00006711"/>
    </source>
</evidence>
<dbReference type="Gene3D" id="3.90.940.10">
    <property type="match status" value="1"/>
</dbReference>
<keyword evidence="5 10" id="KW-0808">Transferase</keyword>
<evidence type="ECO:0000313" key="13">
    <source>
        <dbReference type="Proteomes" id="UP000602260"/>
    </source>
</evidence>
<dbReference type="GO" id="GO:0003677">
    <property type="term" value="F:DNA binding"/>
    <property type="evidence" value="ECO:0007669"/>
    <property type="project" value="UniProtKB-UniRule"/>
</dbReference>
<dbReference type="SUPFAM" id="SSF63562">
    <property type="entry name" value="RPB6/omega subunit-like"/>
    <property type="match status" value="1"/>
</dbReference>
<feature type="region of interest" description="Disordered" evidence="11">
    <location>
        <begin position="55"/>
        <end position="76"/>
    </location>
</feature>
<comment type="subunit">
    <text evidence="10">The RNAP catalytic core consists of 2 alpha, 1 beta, 1 beta' and 1 omega subunit. When a sigma factor is associated with the core the holoenzyme is formed, which can initiate transcription.</text>
</comment>
<evidence type="ECO:0000256" key="9">
    <source>
        <dbReference type="ARBA" id="ARBA00048552"/>
    </source>
</evidence>
<evidence type="ECO:0000256" key="7">
    <source>
        <dbReference type="ARBA" id="ARBA00023163"/>
    </source>
</evidence>
<reference evidence="12" key="1">
    <citation type="submission" date="2020-08" db="EMBL/GenBank/DDBJ databases">
        <title>Genome public.</title>
        <authorList>
            <person name="Liu C."/>
            <person name="Sun Q."/>
        </authorList>
    </citation>
    <scope>NUCLEOTIDE SEQUENCE</scope>
    <source>
        <strain evidence="12">BX5</strain>
    </source>
</reference>
<comment type="caution">
    <text evidence="12">The sequence shown here is derived from an EMBL/GenBank/DDBJ whole genome shotgun (WGS) entry which is preliminary data.</text>
</comment>
<dbReference type="AlphaFoldDB" id="A0A8J6J3S5"/>
<name>A0A8J6J3S5_9FIRM</name>
<feature type="compositionally biased region" description="Acidic residues" evidence="11">
    <location>
        <begin position="62"/>
        <end position="76"/>
    </location>
</feature>
<dbReference type="InterPro" id="IPR006110">
    <property type="entry name" value="Pol_omega/Rpo6/RPB6"/>
</dbReference>
<dbReference type="InterPro" id="IPR036161">
    <property type="entry name" value="RPB6/omega-like_sf"/>
</dbReference>
<evidence type="ECO:0000256" key="2">
    <source>
        <dbReference type="ARBA" id="ARBA00012418"/>
    </source>
</evidence>
<evidence type="ECO:0000256" key="3">
    <source>
        <dbReference type="ARBA" id="ARBA00013725"/>
    </source>
</evidence>
<protein>
    <recommendedName>
        <fullName evidence="3 10">DNA-directed RNA polymerase subunit omega</fullName>
        <shortName evidence="10">RNAP omega subunit</shortName>
        <ecNumber evidence="2 10">2.7.7.6</ecNumber>
    </recommendedName>
    <alternativeName>
        <fullName evidence="10">RNA polymerase omega subunit</fullName>
    </alternativeName>
    <alternativeName>
        <fullName evidence="8 10">Transcriptase subunit omega</fullName>
    </alternativeName>
</protein>
<keyword evidence="6 10" id="KW-0548">Nucleotidyltransferase</keyword>
<evidence type="ECO:0000256" key="10">
    <source>
        <dbReference type="HAMAP-Rule" id="MF_00366"/>
    </source>
</evidence>
<dbReference type="PANTHER" id="PTHR34476:SF1">
    <property type="entry name" value="DNA-DIRECTED RNA POLYMERASE SUBUNIT OMEGA"/>
    <property type="match status" value="1"/>
</dbReference>
<comment type="catalytic activity">
    <reaction evidence="9 10">
        <text>RNA(n) + a ribonucleoside 5'-triphosphate = RNA(n+1) + diphosphate</text>
        <dbReference type="Rhea" id="RHEA:21248"/>
        <dbReference type="Rhea" id="RHEA-COMP:14527"/>
        <dbReference type="Rhea" id="RHEA-COMP:17342"/>
        <dbReference type="ChEBI" id="CHEBI:33019"/>
        <dbReference type="ChEBI" id="CHEBI:61557"/>
        <dbReference type="ChEBI" id="CHEBI:140395"/>
        <dbReference type="EC" id="2.7.7.6"/>
    </reaction>
</comment>
<dbReference type="GO" id="GO:0006351">
    <property type="term" value="P:DNA-templated transcription"/>
    <property type="evidence" value="ECO:0007669"/>
    <property type="project" value="UniProtKB-UniRule"/>
</dbReference>
<dbReference type="NCBIfam" id="TIGR00690">
    <property type="entry name" value="rpoZ"/>
    <property type="match status" value="1"/>
</dbReference>
<dbReference type="InterPro" id="IPR003716">
    <property type="entry name" value="DNA-dir_RNA_pol_omega"/>
</dbReference>
<keyword evidence="4 10" id="KW-0240">DNA-directed RNA polymerase</keyword>
<dbReference type="Proteomes" id="UP000602260">
    <property type="component" value="Unassembled WGS sequence"/>
</dbReference>
<proteinExistence type="inferred from homology"/>
<organism evidence="12 13">
    <name type="scientific">Flintibacter faecis</name>
    <dbReference type="NCBI Taxonomy" id="2763047"/>
    <lineage>
        <taxon>Bacteria</taxon>
        <taxon>Bacillati</taxon>
        <taxon>Bacillota</taxon>
        <taxon>Clostridia</taxon>
        <taxon>Eubacteriales</taxon>
        <taxon>Flintibacter</taxon>
    </lineage>
</organism>
<dbReference type="EMBL" id="JACOPN010000004">
    <property type="protein sequence ID" value="MBC5717080.1"/>
    <property type="molecule type" value="Genomic_DNA"/>
</dbReference>